<keyword evidence="3" id="KW-1185">Reference proteome</keyword>
<reference evidence="2 3" key="1">
    <citation type="journal article" date="2018" name="PLoS Pathog.">
        <title>Evolution of structural diversity of trichothecenes, a family of toxins produced by plant pathogenic and entomopathogenic fungi.</title>
        <authorList>
            <person name="Proctor R.H."/>
            <person name="McCormick S.P."/>
            <person name="Kim H.S."/>
            <person name="Cardoza R.E."/>
            <person name="Stanley A.M."/>
            <person name="Lindo L."/>
            <person name="Kelly A."/>
            <person name="Brown D.W."/>
            <person name="Lee T."/>
            <person name="Vaughan M.M."/>
            <person name="Alexander N.J."/>
            <person name="Busman M."/>
            <person name="Gutierrez S."/>
        </authorList>
    </citation>
    <scope>NUCLEOTIDE SEQUENCE [LARGE SCALE GENOMIC DNA]</scope>
    <source>
        <strain evidence="2 3">IBT 40837</strain>
    </source>
</reference>
<evidence type="ECO:0000256" key="1">
    <source>
        <dbReference type="SAM" id="MobiDB-lite"/>
    </source>
</evidence>
<accession>A0A395NDL3</accession>
<sequence length="210" mass="22734">MDQWCQGRPINEKKPAERLPSRFAQALFSIDGDVGGWNEAGGGAASVSKRMRRREGDSGSAPVAELGNNERKTKERPHRVADQGERAGDGTADRAREQRVVRRVMGRKRRRSSSSSRDELRIPLDAEAHSHRQFGASARYGNGPVGFWNPPVASPLSATHSRHFLRGSPARCGPVETGRLQGPGAGTLRCTCAATGHQVQALAHVARRSG</sequence>
<feature type="compositionally biased region" description="Gly residues" evidence="1">
    <location>
        <begin position="33"/>
        <end position="44"/>
    </location>
</feature>
<feature type="compositionally biased region" description="Basic and acidic residues" evidence="1">
    <location>
        <begin position="68"/>
        <end position="100"/>
    </location>
</feature>
<evidence type="ECO:0000313" key="3">
    <source>
        <dbReference type="Proteomes" id="UP000266272"/>
    </source>
</evidence>
<organism evidence="2 3">
    <name type="scientific">Trichoderma arundinaceum</name>
    <dbReference type="NCBI Taxonomy" id="490622"/>
    <lineage>
        <taxon>Eukaryota</taxon>
        <taxon>Fungi</taxon>
        <taxon>Dikarya</taxon>
        <taxon>Ascomycota</taxon>
        <taxon>Pezizomycotina</taxon>
        <taxon>Sordariomycetes</taxon>
        <taxon>Hypocreomycetidae</taxon>
        <taxon>Hypocreales</taxon>
        <taxon>Hypocreaceae</taxon>
        <taxon>Trichoderma</taxon>
    </lineage>
</organism>
<dbReference type="Proteomes" id="UP000266272">
    <property type="component" value="Unassembled WGS sequence"/>
</dbReference>
<dbReference type="EMBL" id="PXOA01000562">
    <property type="protein sequence ID" value="RFU74185.1"/>
    <property type="molecule type" value="Genomic_DNA"/>
</dbReference>
<dbReference type="AlphaFoldDB" id="A0A395NDL3"/>
<gene>
    <name evidence="2" type="ORF">TARUN_8064</name>
</gene>
<feature type="compositionally biased region" description="Basic residues" evidence="1">
    <location>
        <begin position="101"/>
        <end position="112"/>
    </location>
</feature>
<proteinExistence type="predicted"/>
<feature type="region of interest" description="Disordered" evidence="1">
    <location>
        <begin position="32"/>
        <end position="121"/>
    </location>
</feature>
<comment type="caution">
    <text evidence="2">The sequence shown here is derived from an EMBL/GenBank/DDBJ whole genome shotgun (WGS) entry which is preliminary data.</text>
</comment>
<protein>
    <submittedName>
        <fullName evidence="2">Uncharacterized protein</fullName>
    </submittedName>
</protein>
<name>A0A395NDL3_TRIAR</name>
<evidence type="ECO:0000313" key="2">
    <source>
        <dbReference type="EMBL" id="RFU74185.1"/>
    </source>
</evidence>